<dbReference type="EMBL" id="CVRL01000025">
    <property type="protein sequence ID" value="CRL11281.1"/>
    <property type="molecule type" value="Genomic_DNA"/>
</dbReference>
<name>A0A0H5D2B5_9RHOB</name>
<gene>
    <name evidence="1" type="ORF">NIT7321_02134</name>
</gene>
<proteinExistence type="predicted"/>
<reference evidence="2" key="1">
    <citation type="submission" date="2015-05" db="EMBL/GenBank/DDBJ databases">
        <authorList>
            <person name="Rodrigo-Torres Lidia"/>
            <person name="Arahal R.David."/>
        </authorList>
    </citation>
    <scope>NUCLEOTIDE SEQUENCE [LARGE SCALE GENOMIC DNA]</scope>
    <source>
        <strain evidence="2">CECT 7321</strain>
    </source>
</reference>
<sequence length="153" mass="16840">MFAGLSLAMLLAGCGPVPVYWKDGAEVSRRDADLLACEVEALKDAPVANQIRQRPPVFYPGREICRQGRCYRTAGYWEDGEIYTVDVNAELRKRVELSCMAAKGYQSVALKRCPQKLADQLATYQSRTLPPIGPASCAIPQRGQQPKIAIAPE</sequence>
<evidence type="ECO:0000313" key="1">
    <source>
        <dbReference type="EMBL" id="CRL11281.1"/>
    </source>
</evidence>
<evidence type="ECO:0000313" key="2">
    <source>
        <dbReference type="Proteomes" id="UP000043764"/>
    </source>
</evidence>
<protein>
    <submittedName>
        <fullName evidence="1">Uncharacterized protein</fullName>
    </submittedName>
</protein>
<organism evidence="1 2">
    <name type="scientific">Phaeobacter italicus</name>
    <dbReference type="NCBI Taxonomy" id="481446"/>
    <lineage>
        <taxon>Bacteria</taxon>
        <taxon>Pseudomonadati</taxon>
        <taxon>Pseudomonadota</taxon>
        <taxon>Alphaproteobacteria</taxon>
        <taxon>Rhodobacterales</taxon>
        <taxon>Roseobacteraceae</taxon>
        <taxon>Phaeobacter</taxon>
    </lineage>
</organism>
<dbReference type="AlphaFoldDB" id="A0A0H5D2B5"/>
<dbReference type="STRING" id="481446.NIT7645_01235"/>
<keyword evidence="2" id="KW-1185">Reference proteome</keyword>
<dbReference type="Proteomes" id="UP000043764">
    <property type="component" value="Unassembled WGS sequence"/>
</dbReference>
<accession>A0A0H5D2B5</accession>